<feature type="signal peptide" evidence="1">
    <location>
        <begin position="1"/>
        <end position="30"/>
    </location>
</feature>
<reference evidence="2 3" key="1">
    <citation type="submission" date="2012-04" db="EMBL/GenBank/DDBJ databases">
        <title>The Genome Sequence of Bacillus cereus VD154.</title>
        <authorList>
            <consortium name="The Broad Institute Genome Sequencing Platform"/>
            <consortium name="The Broad Institute Genome Sequencing Center for Infectious Disease"/>
            <person name="Feldgarden M."/>
            <person name="Van der Auwera G.A."/>
            <person name="Mahillon J."/>
            <person name="Duprez V."/>
            <person name="Timmery S."/>
            <person name="Mattelet C."/>
            <person name="Dierick K."/>
            <person name="Sun M."/>
            <person name="Yu Z."/>
            <person name="Zhu L."/>
            <person name="Hu X."/>
            <person name="Shank E.B."/>
            <person name="Swiecicka I."/>
            <person name="Hansen B.M."/>
            <person name="Andrup L."/>
            <person name="Young S.K."/>
            <person name="Zeng Q."/>
            <person name="Gargeya S."/>
            <person name="Fitzgerald M."/>
            <person name="Haas B."/>
            <person name="Abouelleil A."/>
            <person name="Alvarado L."/>
            <person name="Arachchi H.M."/>
            <person name="Berlin A."/>
            <person name="Chapman S.B."/>
            <person name="Goldberg J."/>
            <person name="Griggs A."/>
            <person name="Gujja S."/>
            <person name="Hansen M."/>
            <person name="Howarth C."/>
            <person name="Imamovic A."/>
            <person name="Larimer J."/>
            <person name="McCowen C."/>
            <person name="Montmayeur A."/>
            <person name="Murphy C."/>
            <person name="Neiman D."/>
            <person name="Pearson M."/>
            <person name="Priest M."/>
            <person name="Roberts A."/>
            <person name="Saif S."/>
            <person name="Shea T."/>
            <person name="Sisk P."/>
            <person name="Sykes S."/>
            <person name="Wortman J."/>
            <person name="Nusbaum C."/>
            <person name="Birren B."/>
        </authorList>
    </citation>
    <scope>NUCLEOTIDE SEQUENCE [LARGE SCALE GENOMIC DNA]</scope>
    <source>
        <strain evidence="2 3">VD154</strain>
    </source>
</reference>
<keyword evidence="1" id="KW-0732">Signal</keyword>
<dbReference type="Proteomes" id="UP000006967">
    <property type="component" value="Unassembled WGS sequence"/>
</dbReference>
<gene>
    <name evidence="2" type="ORF">IK5_06256</name>
</gene>
<protein>
    <submittedName>
        <fullName evidence="2">Uncharacterized protein</fullName>
    </submittedName>
</protein>
<accession>A0A9W5KQM6</accession>
<evidence type="ECO:0000313" key="3">
    <source>
        <dbReference type="Proteomes" id="UP000006967"/>
    </source>
</evidence>
<proteinExistence type="predicted"/>
<evidence type="ECO:0000256" key="1">
    <source>
        <dbReference type="SAM" id="SignalP"/>
    </source>
</evidence>
<comment type="caution">
    <text evidence="2">The sequence shown here is derived from an EMBL/GenBank/DDBJ whole genome shotgun (WGS) entry which is preliminary data.</text>
</comment>
<sequence length="186" mass="21154">MKQSKKVTSFLLAGIIGGSSLGGLPLQASAAPIANEHTYFTPPVEHHVHSIQLETTQPQSTMMKWNLTVSSDTLGITQKMIQLLQKPTFQNVTRELTDQTFSLANNQYNVMVFTADSRFHYQFQGIKFHANISYLGTSYDIYVFEKGAFDTSHYVETKPWAWAYKGWIKNNSMNANIQFYLPNMRS</sequence>
<organism evidence="2 3">
    <name type="scientific">Bacillus cereus VD154</name>
    <dbReference type="NCBI Taxonomy" id="1053238"/>
    <lineage>
        <taxon>Bacteria</taxon>
        <taxon>Bacillati</taxon>
        <taxon>Bacillota</taxon>
        <taxon>Bacilli</taxon>
        <taxon>Bacillales</taxon>
        <taxon>Bacillaceae</taxon>
        <taxon>Bacillus</taxon>
        <taxon>Bacillus cereus group</taxon>
    </lineage>
</organism>
<name>A0A9W5KQM6_BACCE</name>
<feature type="chain" id="PRO_5040872220" evidence="1">
    <location>
        <begin position="31"/>
        <end position="186"/>
    </location>
</feature>
<dbReference type="EMBL" id="AHFG01000109">
    <property type="protein sequence ID" value="EJR59619.1"/>
    <property type="molecule type" value="Genomic_DNA"/>
</dbReference>
<dbReference type="AlphaFoldDB" id="A0A9W5KQM6"/>
<dbReference type="RefSeq" id="WP_000814012.1">
    <property type="nucleotide sequence ID" value="NZ_JH791890.1"/>
</dbReference>
<evidence type="ECO:0000313" key="2">
    <source>
        <dbReference type="EMBL" id="EJR59619.1"/>
    </source>
</evidence>